<dbReference type="AlphaFoldDB" id="A0A5J6J4E9"/>
<reference evidence="6 7" key="1">
    <citation type="submission" date="2017-09" db="EMBL/GenBank/DDBJ databases">
        <authorList>
            <person name="Lee N."/>
            <person name="Cho B.-K."/>
        </authorList>
    </citation>
    <scope>NUCLEOTIDE SEQUENCE [LARGE SCALE GENOMIC DNA]</scope>
    <source>
        <strain evidence="6 7">ATCC 27476</strain>
    </source>
</reference>
<dbReference type="GeneID" id="95610404"/>
<evidence type="ECO:0000256" key="4">
    <source>
        <dbReference type="SAM" id="MobiDB-lite"/>
    </source>
</evidence>
<evidence type="ECO:0000259" key="5">
    <source>
        <dbReference type="Pfam" id="PF00291"/>
    </source>
</evidence>
<keyword evidence="3" id="KW-0456">Lyase</keyword>
<sequence>MTPRAPAAPAVPGAPTAPAPGGHAPRGLPLGRADVEAAAARIAGQVLRTPLLPGLPAPGLRHGGRGLLLKAEHLQYSGSFKLRGAANAVLALGARRMVTGSSGNHGIALARLAASLGAEVTVVLAGGAHPAKIALIKALGGRTVRVPGGVAERDARARELAEETGAVLIPSSDHELVVAGQGTVGLEILAQAPDTETVFVPTGGGGLLAGVCLAAYGHPVRVVGVEPAGTPRYARSLAAGHPVRLAPGDSVADGLRGQQPGAVPYPVIRDRVDDLIAVSDAEILAAAALLRRRGIEAEPSGAVALAGAVRAGRGCGPCVAVVSGGNTKVALMAAAAAAAPSRTPCVT</sequence>
<dbReference type="InterPro" id="IPR001926">
    <property type="entry name" value="TrpB-like_PALP"/>
</dbReference>
<dbReference type="GO" id="GO:0003941">
    <property type="term" value="F:L-serine ammonia-lyase activity"/>
    <property type="evidence" value="ECO:0007669"/>
    <property type="project" value="TreeGrafter"/>
</dbReference>
<dbReference type="KEGG" id="svn:CP980_07470"/>
<name>A0A5J6J4E9_STRVI</name>
<dbReference type="PANTHER" id="PTHR48078:SF6">
    <property type="entry name" value="L-THREONINE DEHYDRATASE CATABOLIC TDCB"/>
    <property type="match status" value="1"/>
</dbReference>
<dbReference type="RefSeq" id="WP_132759055.1">
    <property type="nucleotide sequence ID" value="NZ_BNBW01000020.1"/>
</dbReference>
<dbReference type="InterPro" id="IPR050147">
    <property type="entry name" value="Ser/Thr_Dehydratase"/>
</dbReference>
<dbReference type="GO" id="GO:0004794">
    <property type="term" value="F:threonine deaminase activity"/>
    <property type="evidence" value="ECO:0007669"/>
    <property type="project" value="TreeGrafter"/>
</dbReference>
<feature type="domain" description="Tryptophan synthase beta chain-like PALP" evidence="5">
    <location>
        <begin position="45"/>
        <end position="323"/>
    </location>
</feature>
<comment type="cofactor">
    <cofactor evidence="1">
        <name>pyridoxal 5'-phosphate</name>
        <dbReference type="ChEBI" id="CHEBI:597326"/>
    </cofactor>
</comment>
<feature type="region of interest" description="Disordered" evidence="4">
    <location>
        <begin position="1"/>
        <end position="29"/>
    </location>
</feature>
<dbReference type="EMBL" id="CP023692">
    <property type="protein sequence ID" value="QEV44922.1"/>
    <property type="molecule type" value="Genomic_DNA"/>
</dbReference>
<dbReference type="Gene3D" id="3.40.50.1100">
    <property type="match status" value="2"/>
</dbReference>
<dbReference type="Proteomes" id="UP000325563">
    <property type="component" value="Chromosome"/>
</dbReference>
<evidence type="ECO:0000256" key="3">
    <source>
        <dbReference type="ARBA" id="ARBA00023239"/>
    </source>
</evidence>
<accession>A0A5J6J4E9</accession>
<keyword evidence="2" id="KW-0663">Pyridoxal phosphate</keyword>
<dbReference type="PANTHER" id="PTHR48078">
    <property type="entry name" value="THREONINE DEHYDRATASE, MITOCHONDRIAL-RELATED"/>
    <property type="match status" value="1"/>
</dbReference>
<dbReference type="GO" id="GO:0006567">
    <property type="term" value="P:L-threonine catabolic process"/>
    <property type="evidence" value="ECO:0007669"/>
    <property type="project" value="TreeGrafter"/>
</dbReference>
<dbReference type="GO" id="GO:0006565">
    <property type="term" value="P:L-serine catabolic process"/>
    <property type="evidence" value="ECO:0007669"/>
    <property type="project" value="TreeGrafter"/>
</dbReference>
<organism evidence="6 7">
    <name type="scientific">Streptomyces vinaceus</name>
    <dbReference type="NCBI Taxonomy" id="1960"/>
    <lineage>
        <taxon>Bacteria</taxon>
        <taxon>Bacillati</taxon>
        <taxon>Actinomycetota</taxon>
        <taxon>Actinomycetes</taxon>
        <taxon>Kitasatosporales</taxon>
        <taxon>Streptomycetaceae</taxon>
        <taxon>Streptomyces</taxon>
    </lineage>
</organism>
<gene>
    <name evidence="6" type="ORF">CP980_07470</name>
</gene>
<evidence type="ECO:0000256" key="2">
    <source>
        <dbReference type="ARBA" id="ARBA00022898"/>
    </source>
</evidence>
<dbReference type="InterPro" id="IPR036052">
    <property type="entry name" value="TrpB-like_PALP_sf"/>
</dbReference>
<dbReference type="SUPFAM" id="SSF53686">
    <property type="entry name" value="Tryptophan synthase beta subunit-like PLP-dependent enzymes"/>
    <property type="match status" value="1"/>
</dbReference>
<dbReference type="GO" id="GO:0009097">
    <property type="term" value="P:isoleucine biosynthetic process"/>
    <property type="evidence" value="ECO:0007669"/>
    <property type="project" value="TreeGrafter"/>
</dbReference>
<dbReference type="GO" id="GO:0030170">
    <property type="term" value="F:pyridoxal phosphate binding"/>
    <property type="evidence" value="ECO:0007669"/>
    <property type="project" value="InterPro"/>
</dbReference>
<dbReference type="InterPro" id="IPR000634">
    <property type="entry name" value="Ser/Thr_deHydtase_PyrdxlP-BS"/>
</dbReference>
<dbReference type="PROSITE" id="PS00165">
    <property type="entry name" value="DEHYDRATASE_SER_THR"/>
    <property type="match status" value="1"/>
</dbReference>
<evidence type="ECO:0000313" key="7">
    <source>
        <dbReference type="Proteomes" id="UP000325563"/>
    </source>
</evidence>
<keyword evidence="7" id="KW-1185">Reference proteome</keyword>
<protein>
    <submittedName>
        <fullName evidence="6">Pyridoxal-phosphate dependent enzyme</fullName>
    </submittedName>
</protein>
<proteinExistence type="predicted"/>
<evidence type="ECO:0000313" key="6">
    <source>
        <dbReference type="EMBL" id="QEV44922.1"/>
    </source>
</evidence>
<evidence type="ECO:0000256" key="1">
    <source>
        <dbReference type="ARBA" id="ARBA00001933"/>
    </source>
</evidence>
<dbReference type="Pfam" id="PF00291">
    <property type="entry name" value="PALP"/>
    <property type="match status" value="1"/>
</dbReference>